<keyword evidence="4 8" id="KW-0479">Metal-binding</keyword>
<dbReference type="Proteomes" id="UP000531840">
    <property type="component" value="Unassembled WGS sequence"/>
</dbReference>
<keyword evidence="3" id="KW-0004">4Fe-4S</keyword>
<dbReference type="PANTHER" id="PTHR39163:SF1">
    <property type="entry name" value="FERREDOXIN"/>
    <property type="match status" value="1"/>
</dbReference>
<dbReference type="PANTHER" id="PTHR39163">
    <property type="entry name" value="FERREDOXIN"/>
    <property type="match status" value="1"/>
</dbReference>
<dbReference type="Pfam" id="PF13370">
    <property type="entry name" value="Fer4_13"/>
    <property type="match status" value="1"/>
</dbReference>
<evidence type="ECO:0000256" key="7">
    <source>
        <dbReference type="ARBA" id="ARBA00023014"/>
    </source>
</evidence>
<organism evidence="10 11">
    <name type="scientific">Gemelliphila palaticanis</name>
    <dbReference type="NCBI Taxonomy" id="81950"/>
    <lineage>
        <taxon>Bacteria</taxon>
        <taxon>Bacillati</taxon>
        <taxon>Bacillota</taxon>
        <taxon>Bacilli</taxon>
        <taxon>Bacillales</taxon>
        <taxon>Gemellaceae</taxon>
        <taxon>Gemelliphila</taxon>
    </lineage>
</organism>
<evidence type="ECO:0000256" key="2">
    <source>
        <dbReference type="ARBA" id="ARBA00022448"/>
    </source>
</evidence>
<evidence type="ECO:0000259" key="9">
    <source>
        <dbReference type="PROSITE" id="PS51379"/>
    </source>
</evidence>
<gene>
    <name evidence="10" type="ORF">HZY85_03260</name>
</gene>
<dbReference type="PRINTS" id="PR00352">
    <property type="entry name" value="3FE4SFRDOXIN"/>
</dbReference>
<evidence type="ECO:0000256" key="5">
    <source>
        <dbReference type="ARBA" id="ARBA00022982"/>
    </source>
</evidence>
<dbReference type="InterPro" id="IPR017896">
    <property type="entry name" value="4Fe4S_Fe-S-bd"/>
</dbReference>
<evidence type="ECO:0000313" key="11">
    <source>
        <dbReference type="Proteomes" id="UP000531840"/>
    </source>
</evidence>
<sequence length="69" mass="7843">MKTKVNRETCISCGNCYSICPEIFECDEEGIAFCHLDNNKMEVTIDAYLEKSLIDCVECCPTESILVRK</sequence>
<dbReference type="PROSITE" id="PS00198">
    <property type="entry name" value="4FE4S_FER_1"/>
    <property type="match status" value="1"/>
</dbReference>
<dbReference type="SUPFAM" id="SSF54862">
    <property type="entry name" value="4Fe-4S ferredoxins"/>
    <property type="match status" value="1"/>
</dbReference>
<reference evidence="10 11" key="1">
    <citation type="submission" date="2020-07" db="EMBL/GenBank/DDBJ databases">
        <title>MOT database genomes.</title>
        <authorList>
            <person name="Joseph S."/>
            <person name="Aduse-Opoku J."/>
            <person name="Hashim A."/>
            <person name="Wade W."/>
            <person name="Curtis M."/>
        </authorList>
    </citation>
    <scope>NUCLEOTIDE SEQUENCE [LARGE SCALE GENOMIC DNA]</scope>
    <source>
        <strain evidence="10 11">CIP 106318</strain>
    </source>
</reference>
<keyword evidence="6 8" id="KW-0408">Iron</keyword>
<protein>
    <recommendedName>
        <fullName evidence="8">Ferredoxin</fullName>
    </recommendedName>
</protein>
<evidence type="ECO:0000256" key="3">
    <source>
        <dbReference type="ARBA" id="ARBA00022485"/>
    </source>
</evidence>
<keyword evidence="11" id="KW-1185">Reference proteome</keyword>
<evidence type="ECO:0000256" key="6">
    <source>
        <dbReference type="ARBA" id="ARBA00023004"/>
    </source>
</evidence>
<evidence type="ECO:0000256" key="1">
    <source>
        <dbReference type="ARBA" id="ARBA00001966"/>
    </source>
</evidence>
<dbReference type="InterPro" id="IPR052395">
    <property type="entry name" value="ET_Ferredoxin"/>
</dbReference>
<proteinExistence type="predicted"/>
<comment type="cofactor">
    <cofactor evidence="1">
        <name>[4Fe-4S] cluster</name>
        <dbReference type="ChEBI" id="CHEBI:49883"/>
    </cofactor>
</comment>
<dbReference type="PROSITE" id="PS51379">
    <property type="entry name" value="4FE4S_FER_2"/>
    <property type="match status" value="1"/>
</dbReference>
<evidence type="ECO:0000256" key="8">
    <source>
        <dbReference type="RuleBase" id="RU368020"/>
    </source>
</evidence>
<feature type="domain" description="4Fe-4S ferredoxin-type" evidence="9">
    <location>
        <begin position="1"/>
        <end position="29"/>
    </location>
</feature>
<dbReference type="EMBL" id="JACBYF010000004">
    <property type="protein sequence ID" value="NYS47214.1"/>
    <property type="molecule type" value="Genomic_DNA"/>
</dbReference>
<evidence type="ECO:0000313" key="10">
    <source>
        <dbReference type="EMBL" id="NYS47214.1"/>
    </source>
</evidence>
<keyword evidence="7 8" id="KW-0411">Iron-sulfur</keyword>
<name>A0ABX2T189_9BACL</name>
<dbReference type="InterPro" id="IPR017900">
    <property type="entry name" value="4Fe4S_Fe_S_CS"/>
</dbReference>
<dbReference type="Gene3D" id="3.30.70.20">
    <property type="match status" value="1"/>
</dbReference>
<dbReference type="InterPro" id="IPR001080">
    <property type="entry name" value="3Fe4S_ferredoxin"/>
</dbReference>
<evidence type="ECO:0000256" key="4">
    <source>
        <dbReference type="ARBA" id="ARBA00022723"/>
    </source>
</evidence>
<comment type="caution">
    <text evidence="10">The sequence shown here is derived from an EMBL/GenBank/DDBJ whole genome shotgun (WGS) entry which is preliminary data.</text>
</comment>
<keyword evidence="2 8" id="KW-0813">Transport</keyword>
<keyword evidence="5 8" id="KW-0249">Electron transport</keyword>
<accession>A0ABX2T189</accession>
<dbReference type="RefSeq" id="WP_179940836.1">
    <property type="nucleotide sequence ID" value="NZ_JACBYF010000004.1"/>
</dbReference>
<comment type="function">
    <text evidence="8">Ferredoxins are iron-sulfur proteins that transfer electrons in a wide variety of metabolic reactions.</text>
</comment>